<evidence type="ECO:0000256" key="2">
    <source>
        <dbReference type="ARBA" id="ARBA00022490"/>
    </source>
</evidence>
<keyword evidence="7" id="KW-1133">Transmembrane helix</keyword>
<evidence type="ECO:0000313" key="9">
    <source>
        <dbReference type="Proteomes" id="UP000004994"/>
    </source>
</evidence>
<keyword evidence="4" id="KW-0067">ATP-binding</keyword>
<dbReference type="Gene3D" id="3.30.420.40">
    <property type="match status" value="3"/>
</dbReference>
<dbReference type="InterPro" id="IPR004000">
    <property type="entry name" value="Actin"/>
</dbReference>
<evidence type="ECO:0000256" key="5">
    <source>
        <dbReference type="ARBA" id="ARBA00023212"/>
    </source>
</evidence>
<keyword evidence="5" id="KW-0206">Cytoskeleton</keyword>
<keyword evidence="3" id="KW-0547">Nucleotide-binding</keyword>
<dbReference type="GO" id="GO:0005524">
    <property type="term" value="F:ATP binding"/>
    <property type="evidence" value="ECO:0007669"/>
    <property type="project" value="UniProtKB-KW"/>
</dbReference>
<dbReference type="InParanoid" id="A0A3Q7G686"/>
<feature type="transmembrane region" description="Helical" evidence="7">
    <location>
        <begin position="62"/>
        <end position="84"/>
    </location>
</feature>
<dbReference type="STRING" id="4081.A0A3Q7G686"/>
<dbReference type="SUPFAM" id="SSF53067">
    <property type="entry name" value="Actin-like ATPase domain"/>
    <property type="match status" value="2"/>
</dbReference>
<dbReference type="GO" id="GO:0005856">
    <property type="term" value="C:cytoskeleton"/>
    <property type="evidence" value="ECO:0007669"/>
    <property type="project" value="UniProtKB-SubCell"/>
</dbReference>
<evidence type="ECO:0000313" key="8">
    <source>
        <dbReference type="EnsemblPlants" id="Solyc04g071207.1.1"/>
    </source>
</evidence>
<evidence type="ECO:0000256" key="3">
    <source>
        <dbReference type="ARBA" id="ARBA00022741"/>
    </source>
</evidence>
<dbReference type="Gene3D" id="3.90.640.10">
    <property type="entry name" value="Actin, Chain A, domain 4"/>
    <property type="match status" value="1"/>
</dbReference>
<proteinExistence type="inferred from homology"/>
<keyword evidence="2" id="KW-0963">Cytoplasm</keyword>
<name>A0A3Q7G686_SOLLC</name>
<keyword evidence="7" id="KW-0472">Membrane</keyword>
<reference evidence="8" key="1">
    <citation type="journal article" date="2012" name="Nature">
        <title>The tomato genome sequence provides insights into fleshy fruit evolution.</title>
        <authorList>
            <consortium name="Tomato Genome Consortium"/>
        </authorList>
    </citation>
    <scope>NUCLEOTIDE SEQUENCE [LARGE SCALE GENOMIC DNA]</scope>
    <source>
        <strain evidence="8">cv. Heinz 1706</strain>
    </source>
</reference>
<evidence type="ECO:0000256" key="7">
    <source>
        <dbReference type="SAM" id="Phobius"/>
    </source>
</evidence>
<dbReference type="InterPro" id="IPR043129">
    <property type="entry name" value="ATPase_NBD"/>
</dbReference>
<dbReference type="OMA" id="EENICWR"/>
<protein>
    <submittedName>
        <fullName evidence="8">Uncharacterized protein</fullName>
    </submittedName>
</protein>
<sequence length="249" mass="28418">MGKKDFYVGDEGKNKDDMEKIWHHIFYNELRVAPEEYPVLLAEVPLNPKVNRKKMTEIMFEIFNVPSMYVAIQPVLSLIANGRLTGKQKRRNIGSLLFNISQSLISFVILQSGIVLNSCDGSTHTVPIYEVHALSHAISWLDFGGRDLTYYLWELIREGFACDIVIEGNNFYEKRKVVYIGAGSFQCPEEKVYNSIMKSDVDIRKDLFENIVLEITTLSPRGTEIKVIAQPERKYSTWIGGSINLSSLE</sequence>
<dbReference type="PANTHER" id="PTHR11937">
    <property type="entry name" value="ACTIN"/>
    <property type="match status" value="1"/>
</dbReference>
<dbReference type="Pfam" id="PF00022">
    <property type="entry name" value="Actin"/>
    <property type="match status" value="2"/>
</dbReference>
<dbReference type="PaxDb" id="4081-Solyc04g071230.1.1"/>
<feature type="transmembrane region" description="Helical" evidence="7">
    <location>
        <begin position="96"/>
        <end position="116"/>
    </location>
</feature>
<dbReference type="Gramene" id="Solyc04g071207.1.1">
    <property type="protein sequence ID" value="Solyc04g071207.1.1"/>
    <property type="gene ID" value="Solyc04g071207.1"/>
</dbReference>
<keyword evidence="9" id="KW-1185">Reference proteome</keyword>
<reference evidence="8" key="2">
    <citation type="submission" date="2019-01" db="UniProtKB">
        <authorList>
            <consortium name="EnsemblPlants"/>
        </authorList>
    </citation>
    <scope>IDENTIFICATION</scope>
    <source>
        <strain evidence="8">cv. Heinz 1706</strain>
    </source>
</reference>
<comment type="similarity">
    <text evidence="6">Belongs to the actin family.</text>
</comment>
<organism evidence="8">
    <name type="scientific">Solanum lycopersicum</name>
    <name type="common">Tomato</name>
    <name type="synonym">Lycopersicon esculentum</name>
    <dbReference type="NCBI Taxonomy" id="4081"/>
    <lineage>
        <taxon>Eukaryota</taxon>
        <taxon>Viridiplantae</taxon>
        <taxon>Streptophyta</taxon>
        <taxon>Embryophyta</taxon>
        <taxon>Tracheophyta</taxon>
        <taxon>Spermatophyta</taxon>
        <taxon>Magnoliopsida</taxon>
        <taxon>eudicotyledons</taxon>
        <taxon>Gunneridae</taxon>
        <taxon>Pentapetalae</taxon>
        <taxon>asterids</taxon>
        <taxon>lamiids</taxon>
        <taxon>Solanales</taxon>
        <taxon>Solanaceae</taxon>
        <taxon>Solanoideae</taxon>
        <taxon>Solaneae</taxon>
        <taxon>Solanum</taxon>
        <taxon>Solanum subgen. Lycopersicon</taxon>
    </lineage>
</organism>
<evidence type="ECO:0000256" key="1">
    <source>
        <dbReference type="ARBA" id="ARBA00004245"/>
    </source>
</evidence>
<dbReference type="Proteomes" id="UP000004994">
    <property type="component" value="Chromosome 4"/>
</dbReference>
<evidence type="ECO:0000256" key="4">
    <source>
        <dbReference type="ARBA" id="ARBA00022840"/>
    </source>
</evidence>
<keyword evidence="7" id="KW-0812">Transmembrane</keyword>
<dbReference type="SMART" id="SM00268">
    <property type="entry name" value="ACTIN"/>
    <property type="match status" value="1"/>
</dbReference>
<dbReference type="FunFam" id="3.30.420.40:FF:000148">
    <property type="entry name" value="Actin, alpha skeletal muscle"/>
    <property type="match status" value="1"/>
</dbReference>
<accession>A0A3Q7G686</accession>
<dbReference type="AlphaFoldDB" id="A0A3Q7G686"/>
<dbReference type="EnsemblPlants" id="Solyc04g071207.1.1">
    <property type="protein sequence ID" value="Solyc04g071207.1.1"/>
    <property type="gene ID" value="Solyc04g071207.1"/>
</dbReference>
<evidence type="ECO:0000256" key="6">
    <source>
        <dbReference type="RuleBase" id="RU000487"/>
    </source>
</evidence>
<comment type="subcellular location">
    <subcellularLocation>
        <location evidence="1">Cytoplasm</location>
        <location evidence="1">Cytoskeleton</location>
    </subcellularLocation>
</comment>